<dbReference type="RefSeq" id="WP_129067815.1">
    <property type="nucleotide sequence ID" value="NZ_RDFA01000001.1"/>
</dbReference>
<keyword evidence="9" id="KW-1133">Transmembrane helix</keyword>
<dbReference type="GO" id="GO:0007165">
    <property type="term" value="P:signal transduction"/>
    <property type="evidence" value="ECO:0007669"/>
    <property type="project" value="UniProtKB-KW"/>
</dbReference>
<keyword evidence="13" id="KW-1185">Reference proteome</keyword>
<gene>
    <name evidence="12" type="ORF">EAF64_04820</name>
</gene>
<comment type="catalytic activity">
    <reaction evidence="1">
        <text>ATP + protein L-histidine = ADP + protein N-phospho-L-histidine.</text>
        <dbReference type="EC" id="2.7.13.3"/>
    </reaction>
</comment>
<organism evidence="12 13">
    <name type="scientific">Halorientalis pallida</name>
    <dbReference type="NCBI Taxonomy" id="2479928"/>
    <lineage>
        <taxon>Archaea</taxon>
        <taxon>Methanobacteriati</taxon>
        <taxon>Methanobacteriota</taxon>
        <taxon>Stenosarchaea group</taxon>
        <taxon>Halobacteria</taxon>
        <taxon>Halobacteriales</taxon>
        <taxon>Haloarculaceae</taxon>
        <taxon>Halorientalis</taxon>
    </lineage>
</organism>
<dbReference type="Pfam" id="PF00672">
    <property type="entry name" value="HAMP"/>
    <property type="match status" value="1"/>
</dbReference>
<keyword evidence="9" id="KW-0472">Membrane</keyword>
<keyword evidence="9" id="KW-0812">Transmembrane</keyword>
<evidence type="ECO:0000256" key="2">
    <source>
        <dbReference type="ARBA" id="ARBA00012438"/>
    </source>
</evidence>
<proteinExistence type="predicted"/>
<keyword evidence="6 12" id="KW-0418">Kinase</keyword>
<dbReference type="Gene3D" id="3.30.565.10">
    <property type="entry name" value="Histidine kinase-like ATPase, C-terminal domain"/>
    <property type="match status" value="1"/>
</dbReference>
<dbReference type="EMBL" id="RDFA01000001">
    <property type="protein sequence ID" value="RXK51960.1"/>
    <property type="molecule type" value="Genomic_DNA"/>
</dbReference>
<keyword evidence="7" id="KW-0067">ATP-binding</keyword>
<feature type="domain" description="Histidine kinase" evidence="10">
    <location>
        <begin position="433"/>
        <end position="628"/>
    </location>
</feature>
<dbReference type="PROSITE" id="PS50885">
    <property type="entry name" value="HAMP"/>
    <property type="match status" value="1"/>
</dbReference>
<dbReference type="SMART" id="SM00387">
    <property type="entry name" value="HATPase_c"/>
    <property type="match status" value="1"/>
</dbReference>
<evidence type="ECO:0000256" key="6">
    <source>
        <dbReference type="ARBA" id="ARBA00022777"/>
    </source>
</evidence>
<name>A0A498L105_9EURY</name>
<dbReference type="Pfam" id="PF02518">
    <property type="entry name" value="HATPase_c"/>
    <property type="match status" value="1"/>
</dbReference>
<comment type="caution">
    <text evidence="12">The sequence shown here is derived from an EMBL/GenBank/DDBJ whole genome shotgun (WGS) entry which is preliminary data.</text>
</comment>
<feature type="transmembrane region" description="Helical" evidence="9">
    <location>
        <begin position="306"/>
        <end position="328"/>
    </location>
</feature>
<dbReference type="PANTHER" id="PTHR44936">
    <property type="entry name" value="SENSOR PROTEIN CREC"/>
    <property type="match status" value="1"/>
</dbReference>
<protein>
    <recommendedName>
        <fullName evidence="2">histidine kinase</fullName>
        <ecNumber evidence="2">2.7.13.3</ecNumber>
    </recommendedName>
</protein>
<evidence type="ECO:0000259" key="10">
    <source>
        <dbReference type="PROSITE" id="PS50109"/>
    </source>
</evidence>
<dbReference type="InterPro" id="IPR003660">
    <property type="entry name" value="HAMP_dom"/>
</dbReference>
<dbReference type="PANTHER" id="PTHR44936:SF10">
    <property type="entry name" value="SENSOR PROTEIN RSTB"/>
    <property type="match status" value="1"/>
</dbReference>
<evidence type="ECO:0000256" key="8">
    <source>
        <dbReference type="ARBA" id="ARBA00023224"/>
    </source>
</evidence>
<dbReference type="SUPFAM" id="SSF158472">
    <property type="entry name" value="HAMP domain-like"/>
    <property type="match status" value="1"/>
</dbReference>
<dbReference type="GO" id="GO:0016020">
    <property type="term" value="C:membrane"/>
    <property type="evidence" value="ECO:0007669"/>
    <property type="project" value="InterPro"/>
</dbReference>
<evidence type="ECO:0000313" key="13">
    <source>
        <dbReference type="Proteomes" id="UP000289691"/>
    </source>
</evidence>
<feature type="transmembrane region" description="Helical" evidence="9">
    <location>
        <begin position="15"/>
        <end position="39"/>
    </location>
</feature>
<dbReference type="OrthoDB" id="327291at2157"/>
<dbReference type="GO" id="GO:0004673">
    <property type="term" value="F:protein histidine kinase activity"/>
    <property type="evidence" value="ECO:0007669"/>
    <property type="project" value="UniProtKB-EC"/>
</dbReference>
<accession>A0A498L105</accession>
<keyword evidence="5" id="KW-0547">Nucleotide-binding</keyword>
<dbReference type="SMART" id="SM00304">
    <property type="entry name" value="HAMP"/>
    <property type="match status" value="1"/>
</dbReference>
<dbReference type="InterPro" id="IPR003594">
    <property type="entry name" value="HATPase_dom"/>
</dbReference>
<feature type="domain" description="HAMP" evidence="11">
    <location>
        <begin position="329"/>
        <end position="379"/>
    </location>
</feature>
<sequence length="637" mass="69731">MGGGQRLREQVRSRYAVKFLAVSLLITAVIVAGGTVIAYQVSDRVTEEQLQSVEASAELEAESLARWFEGEQDSIRLLSAHDGVVPSNRTVTNGTLTRQLAQAPDELVSLHVVERATEQPSNGTTERIVSSTEPVEGEALAATGIDWGQDADGEEVLFQFNDTEEVLVSWVYLDEGDMSVAIASPTRDGNHVLIGEYHPSTRVAGTADAFEGANTVVLGGVSGYVMFEKDSPNEFRPYKGDSTVTEVESRIDSRADQFAPINGSNLGETEVRGYHSVPSDGVNWVVVKEVPRSSALAVTSQVQSNLVRLIALVFVGLLLLGGMIHYGPIRSIRRLSKRADAIASGDLTVEISDDGRVDEVGQLQRSLHKTKSYIETITQQAEKIARREFDDESLDEDIPGPVGEAMVAMRDDLEQFITERERREQRLEVFNRVLRHNLRNRLDVINSHTEQLAEQTDGDHAEAILSETDRLAEISTRARRIDRLMTRDRDPSAVDLTTLLHDLLDDVESDGIVVETDVPSAVTLRTDSETLRTALVSPLENAIKYADSLVTVSVESTPDGYSIVVSDDGPGIPANEVDSLAAGTETDLRHSRGLGLWQLKWGVNALDGELSFENETGTTVRIRLPNLAGSDQEDEHP</sequence>
<evidence type="ECO:0000256" key="7">
    <source>
        <dbReference type="ARBA" id="ARBA00022840"/>
    </source>
</evidence>
<dbReference type="InterPro" id="IPR005467">
    <property type="entry name" value="His_kinase_dom"/>
</dbReference>
<evidence type="ECO:0000256" key="1">
    <source>
        <dbReference type="ARBA" id="ARBA00000085"/>
    </source>
</evidence>
<evidence type="ECO:0000259" key="11">
    <source>
        <dbReference type="PROSITE" id="PS50885"/>
    </source>
</evidence>
<reference evidence="12 13" key="1">
    <citation type="submission" date="2019-01" db="EMBL/GenBank/DDBJ databases">
        <title>Halorientalis sp. F13-25 a new haloarchaeum isolated from hypersaline water.</title>
        <authorList>
            <person name="Ana D.-V."/>
            <person name="Cristina S.-P."/>
            <person name="Antonio V."/>
        </authorList>
    </citation>
    <scope>NUCLEOTIDE SEQUENCE [LARGE SCALE GENOMIC DNA]</scope>
    <source>
        <strain evidence="12 13">F13-25</strain>
    </source>
</reference>
<evidence type="ECO:0000256" key="3">
    <source>
        <dbReference type="ARBA" id="ARBA00022553"/>
    </source>
</evidence>
<dbReference type="InterPro" id="IPR050980">
    <property type="entry name" value="2C_sensor_his_kinase"/>
</dbReference>
<keyword evidence="8" id="KW-0807">Transducer</keyword>
<dbReference type="GO" id="GO:0005524">
    <property type="term" value="F:ATP binding"/>
    <property type="evidence" value="ECO:0007669"/>
    <property type="project" value="UniProtKB-KW"/>
</dbReference>
<evidence type="ECO:0000313" key="12">
    <source>
        <dbReference type="EMBL" id="RXK51960.1"/>
    </source>
</evidence>
<dbReference type="Proteomes" id="UP000289691">
    <property type="component" value="Unassembled WGS sequence"/>
</dbReference>
<evidence type="ECO:0000256" key="4">
    <source>
        <dbReference type="ARBA" id="ARBA00022679"/>
    </source>
</evidence>
<dbReference type="EC" id="2.7.13.3" evidence="2"/>
<keyword evidence="3" id="KW-0597">Phosphoprotein</keyword>
<dbReference type="InterPro" id="IPR036890">
    <property type="entry name" value="HATPase_C_sf"/>
</dbReference>
<keyword evidence="4" id="KW-0808">Transferase</keyword>
<dbReference type="PROSITE" id="PS50109">
    <property type="entry name" value="HIS_KIN"/>
    <property type="match status" value="1"/>
</dbReference>
<dbReference type="SUPFAM" id="SSF55874">
    <property type="entry name" value="ATPase domain of HSP90 chaperone/DNA topoisomerase II/histidine kinase"/>
    <property type="match status" value="1"/>
</dbReference>
<dbReference type="AlphaFoldDB" id="A0A498L105"/>
<dbReference type="Gene3D" id="6.10.340.10">
    <property type="match status" value="1"/>
</dbReference>
<evidence type="ECO:0000256" key="9">
    <source>
        <dbReference type="SAM" id="Phobius"/>
    </source>
</evidence>
<dbReference type="CDD" id="cd06225">
    <property type="entry name" value="HAMP"/>
    <property type="match status" value="1"/>
</dbReference>
<evidence type="ECO:0000256" key="5">
    <source>
        <dbReference type="ARBA" id="ARBA00022741"/>
    </source>
</evidence>